<dbReference type="RefSeq" id="XP_005824758.1">
    <property type="nucleotide sequence ID" value="XM_005824701.1"/>
</dbReference>
<dbReference type="OMA" id="GENGYPM"/>
<dbReference type="eggNOG" id="KOG2660">
    <property type="taxonomic scope" value="Eukaryota"/>
</dbReference>
<dbReference type="CDD" id="cd16102">
    <property type="entry name" value="RAWUL_PCGF_like"/>
    <property type="match status" value="1"/>
</dbReference>
<dbReference type="HOGENOM" id="CLU_046427_4_1_1"/>
<keyword evidence="11" id="KW-1185">Reference proteome</keyword>
<evidence type="ECO:0000259" key="8">
    <source>
        <dbReference type="Pfam" id="PF16207"/>
    </source>
</evidence>
<evidence type="ECO:0000256" key="2">
    <source>
        <dbReference type="ARBA" id="ARBA00022723"/>
    </source>
</evidence>
<dbReference type="STRING" id="905079.L1INF6"/>
<evidence type="ECO:0000256" key="3">
    <source>
        <dbReference type="ARBA" id="ARBA00022771"/>
    </source>
</evidence>
<dbReference type="GO" id="GO:0008270">
    <property type="term" value="F:zinc ion binding"/>
    <property type="evidence" value="ECO:0007669"/>
    <property type="project" value="UniProtKB-KW"/>
</dbReference>
<dbReference type="InterPro" id="IPR051507">
    <property type="entry name" value="PcG_RING_finger"/>
</dbReference>
<dbReference type="PaxDb" id="55529-EKX37778"/>
<evidence type="ECO:0000256" key="5">
    <source>
        <dbReference type="ARBA" id="ARBA00023242"/>
    </source>
</evidence>
<dbReference type="KEGG" id="gtt:GUITHDRAFT_116084"/>
<proteinExistence type="predicted"/>
<evidence type="ECO:0000256" key="6">
    <source>
        <dbReference type="SAM" id="MobiDB-lite"/>
    </source>
</evidence>
<evidence type="ECO:0000256" key="4">
    <source>
        <dbReference type="ARBA" id="ARBA00022833"/>
    </source>
</evidence>
<feature type="region of interest" description="Disordered" evidence="6">
    <location>
        <begin position="74"/>
        <end position="125"/>
    </location>
</feature>
<dbReference type="Gene3D" id="3.30.40.10">
    <property type="entry name" value="Zinc/RING finger domain, C3HC4 (zinc finger)"/>
    <property type="match status" value="1"/>
</dbReference>
<dbReference type="InterPro" id="IPR017907">
    <property type="entry name" value="Znf_RING_CS"/>
</dbReference>
<keyword evidence="4" id="KW-0862">Zinc</keyword>
<reference evidence="9 11" key="1">
    <citation type="journal article" date="2012" name="Nature">
        <title>Algal genomes reveal evolutionary mosaicism and the fate of nucleomorphs.</title>
        <authorList>
            <consortium name="DOE Joint Genome Institute"/>
            <person name="Curtis B.A."/>
            <person name="Tanifuji G."/>
            <person name="Burki F."/>
            <person name="Gruber A."/>
            <person name="Irimia M."/>
            <person name="Maruyama S."/>
            <person name="Arias M.C."/>
            <person name="Ball S.G."/>
            <person name="Gile G.H."/>
            <person name="Hirakawa Y."/>
            <person name="Hopkins J.F."/>
            <person name="Kuo A."/>
            <person name="Rensing S.A."/>
            <person name="Schmutz J."/>
            <person name="Symeonidi A."/>
            <person name="Elias M."/>
            <person name="Eveleigh R.J."/>
            <person name="Herman E.K."/>
            <person name="Klute M.J."/>
            <person name="Nakayama T."/>
            <person name="Obornik M."/>
            <person name="Reyes-Prieto A."/>
            <person name="Armbrust E.V."/>
            <person name="Aves S.J."/>
            <person name="Beiko R.G."/>
            <person name="Coutinho P."/>
            <person name="Dacks J.B."/>
            <person name="Durnford D.G."/>
            <person name="Fast N.M."/>
            <person name="Green B.R."/>
            <person name="Grisdale C.J."/>
            <person name="Hempel F."/>
            <person name="Henrissat B."/>
            <person name="Hoppner M.P."/>
            <person name="Ishida K."/>
            <person name="Kim E."/>
            <person name="Koreny L."/>
            <person name="Kroth P.G."/>
            <person name="Liu Y."/>
            <person name="Malik S.B."/>
            <person name="Maier U.G."/>
            <person name="McRose D."/>
            <person name="Mock T."/>
            <person name="Neilson J.A."/>
            <person name="Onodera N.T."/>
            <person name="Poole A.M."/>
            <person name="Pritham E.J."/>
            <person name="Richards T.A."/>
            <person name="Rocap G."/>
            <person name="Roy S.W."/>
            <person name="Sarai C."/>
            <person name="Schaack S."/>
            <person name="Shirato S."/>
            <person name="Slamovits C.H."/>
            <person name="Spencer D.F."/>
            <person name="Suzuki S."/>
            <person name="Worden A.Z."/>
            <person name="Zauner S."/>
            <person name="Barry K."/>
            <person name="Bell C."/>
            <person name="Bharti A.K."/>
            <person name="Crow J.A."/>
            <person name="Grimwood J."/>
            <person name="Kramer R."/>
            <person name="Lindquist E."/>
            <person name="Lucas S."/>
            <person name="Salamov A."/>
            <person name="McFadden G.I."/>
            <person name="Lane C.E."/>
            <person name="Keeling P.J."/>
            <person name="Gray M.W."/>
            <person name="Grigoriev I.V."/>
            <person name="Archibald J.M."/>
        </authorList>
    </citation>
    <scope>NUCLEOTIDE SEQUENCE</scope>
    <source>
        <strain evidence="9 11">CCMP2712</strain>
    </source>
</reference>
<dbReference type="InterPro" id="IPR001841">
    <property type="entry name" value="Znf_RING"/>
</dbReference>
<dbReference type="Pfam" id="PF16207">
    <property type="entry name" value="RAWUL"/>
    <property type="match status" value="1"/>
</dbReference>
<dbReference type="InterPro" id="IPR032443">
    <property type="entry name" value="RAWUL"/>
</dbReference>
<dbReference type="PROSITE" id="PS00518">
    <property type="entry name" value="ZF_RING_1"/>
    <property type="match status" value="1"/>
</dbReference>
<dbReference type="GeneID" id="17294562"/>
<dbReference type="AlphaFoldDB" id="L1INF6"/>
<evidence type="ECO:0000313" key="11">
    <source>
        <dbReference type="Proteomes" id="UP000011087"/>
    </source>
</evidence>
<name>L1INF6_GUITC</name>
<reference evidence="11" key="2">
    <citation type="submission" date="2012-11" db="EMBL/GenBank/DDBJ databases">
        <authorList>
            <person name="Kuo A."/>
            <person name="Curtis B.A."/>
            <person name="Tanifuji G."/>
            <person name="Burki F."/>
            <person name="Gruber A."/>
            <person name="Irimia M."/>
            <person name="Maruyama S."/>
            <person name="Arias M.C."/>
            <person name="Ball S.G."/>
            <person name="Gile G.H."/>
            <person name="Hirakawa Y."/>
            <person name="Hopkins J.F."/>
            <person name="Rensing S.A."/>
            <person name="Schmutz J."/>
            <person name="Symeonidi A."/>
            <person name="Elias M."/>
            <person name="Eveleigh R.J."/>
            <person name="Herman E.K."/>
            <person name="Klute M.J."/>
            <person name="Nakayama T."/>
            <person name="Obornik M."/>
            <person name="Reyes-Prieto A."/>
            <person name="Armbrust E.V."/>
            <person name="Aves S.J."/>
            <person name="Beiko R.G."/>
            <person name="Coutinho P."/>
            <person name="Dacks J.B."/>
            <person name="Durnford D.G."/>
            <person name="Fast N.M."/>
            <person name="Green B.R."/>
            <person name="Grisdale C."/>
            <person name="Hempe F."/>
            <person name="Henrissat B."/>
            <person name="Hoppner M.P."/>
            <person name="Ishida K.-I."/>
            <person name="Kim E."/>
            <person name="Koreny L."/>
            <person name="Kroth P.G."/>
            <person name="Liu Y."/>
            <person name="Malik S.-B."/>
            <person name="Maier U.G."/>
            <person name="McRose D."/>
            <person name="Mock T."/>
            <person name="Neilson J.A."/>
            <person name="Onodera N.T."/>
            <person name="Poole A.M."/>
            <person name="Pritham E.J."/>
            <person name="Richards T.A."/>
            <person name="Rocap G."/>
            <person name="Roy S.W."/>
            <person name="Sarai C."/>
            <person name="Schaack S."/>
            <person name="Shirato S."/>
            <person name="Slamovits C.H."/>
            <person name="Spencer D.F."/>
            <person name="Suzuki S."/>
            <person name="Worden A.Z."/>
            <person name="Zauner S."/>
            <person name="Barry K."/>
            <person name="Bell C."/>
            <person name="Bharti A.K."/>
            <person name="Crow J.A."/>
            <person name="Grimwood J."/>
            <person name="Kramer R."/>
            <person name="Lindquist E."/>
            <person name="Lucas S."/>
            <person name="Salamov A."/>
            <person name="McFadden G.I."/>
            <person name="Lane C.E."/>
            <person name="Keeling P.J."/>
            <person name="Gray M.W."/>
            <person name="Grigoriev I.V."/>
            <person name="Archibald J.M."/>
        </authorList>
    </citation>
    <scope>NUCLEOTIDE SEQUENCE</scope>
    <source>
        <strain evidence="11">CCMP2712</strain>
    </source>
</reference>
<feature type="compositionally biased region" description="Basic and acidic residues" evidence="6">
    <location>
        <begin position="74"/>
        <end position="101"/>
    </location>
</feature>
<feature type="domain" description="RING-type" evidence="7">
    <location>
        <begin position="7"/>
        <end position="41"/>
    </location>
</feature>
<keyword evidence="5" id="KW-0539">Nucleus</keyword>
<evidence type="ECO:0000259" key="7">
    <source>
        <dbReference type="Pfam" id="PF13923"/>
    </source>
</evidence>
<evidence type="ECO:0000313" key="9">
    <source>
        <dbReference type="EMBL" id="EKX37778.1"/>
    </source>
</evidence>
<dbReference type="Proteomes" id="UP000011087">
    <property type="component" value="Unassembled WGS sequence"/>
</dbReference>
<keyword evidence="2" id="KW-0479">Metal-binding</keyword>
<dbReference type="OrthoDB" id="1305878at2759"/>
<keyword evidence="3" id="KW-0863">Zinc-finger</keyword>
<protein>
    <submittedName>
        <fullName evidence="9 10">Uncharacterized protein</fullName>
    </submittedName>
</protein>
<dbReference type="GO" id="GO:0005634">
    <property type="term" value="C:nucleus"/>
    <property type="evidence" value="ECO:0007669"/>
    <property type="project" value="UniProtKB-SubCell"/>
</dbReference>
<comment type="subcellular location">
    <subcellularLocation>
        <location evidence="1">Nucleus</location>
    </subcellularLocation>
</comment>
<dbReference type="Pfam" id="PF13923">
    <property type="entry name" value="zf-C3HC4_2"/>
    <property type="match status" value="1"/>
</dbReference>
<dbReference type="Gene3D" id="3.10.20.90">
    <property type="entry name" value="Phosphatidylinositol 3-kinase Catalytic Subunit, Chain A, domain 1"/>
    <property type="match status" value="1"/>
</dbReference>
<sequence length="221" mass="25122">MTFQTGMGYLRDAMTVTECLHTFCKPCIMQHFSEYLTCPTCEKDLGPAPHEKVRTDRAMQNIVDKVFPHFAKEESVGEKSIQREAEAGTKAREETSAESEAKRRKVASKVAMKKKMQQTQKNSEGGNKKLCLSLFPQEESTKPLPKLLKPYLRSSVEATVKQYKNYLCSKLKQDHNYEVAAVDIEILCRGAPLKNDLSLKTVWSDCWNSTSDLELTYLLKT</sequence>
<evidence type="ECO:0000313" key="10">
    <source>
        <dbReference type="EnsemblProtists" id="EKX37778"/>
    </source>
</evidence>
<gene>
    <name evidence="9" type="ORF">GUITHDRAFT_116084</name>
</gene>
<organism evidence="9">
    <name type="scientific">Guillardia theta (strain CCMP2712)</name>
    <name type="common">Cryptophyte</name>
    <dbReference type="NCBI Taxonomy" id="905079"/>
    <lineage>
        <taxon>Eukaryota</taxon>
        <taxon>Cryptophyceae</taxon>
        <taxon>Pyrenomonadales</taxon>
        <taxon>Geminigeraceae</taxon>
        <taxon>Guillardia</taxon>
    </lineage>
</organism>
<evidence type="ECO:0000256" key="1">
    <source>
        <dbReference type="ARBA" id="ARBA00004123"/>
    </source>
</evidence>
<feature type="compositionally biased region" description="Basic residues" evidence="6">
    <location>
        <begin position="102"/>
        <end position="116"/>
    </location>
</feature>
<dbReference type="EMBL" id="JH993055">
    <property type="protein sequence ID" value="EKX37778.1"/>
    <property type="molecule type" value="Genomic_DNA"/>
</dbReference>
<dbReference type="InterPro" id="IPR013083">
    <property type="entry name" value="Znf_RING/FYVE/PHD"/>
</dbReference>
<feature type="domain" description="RAWUL" evidence="8">
    <location>
        <begin position="151"/>
        <end position="217"/>
    </location>
</feature>
<dbReference type="PANTHER" id="PTHR45893">
    <property type="entry name" value="POLYCOMB GROUP RING FINGER PROTEIN"/>
    <property type="match status" value="1"/>
</dbReference>
<reference evidence="10" key="3">
    <citation type="submission" date="2016-03" db="UniProtKB">
        <authorList>
            <consortium name="EnsemblProtists"/>
        </authorList>
    </citation>
    <scope>IDENTIFICATION</scope>
</reference>
<dbReference type="SUPFAM" id="SSF57850">
    <property type="entry name" value="RING/U-box"/>
    <property type="match status" value="1"/>
</dbReference>
<dbReference type="EnsemblProtists" id="EKX37778">
    <property type="protein sequence ID" value="EKX37778"/>
    <property type="gene ID" value="GUITHDRAFT_116084"/>
</dbReference>
<accession>L1INF6</accession>